<evidence type="ECO:0000256" key="1">
    <source>
        <dbReference type="SAM" id="MobiDB-lite"/>
    </source>
</evidence>
<organism evidence="2 3">
    <name type="scientific">Sphaerimonospora thailandensis</name>
    <dbReference type="NCBI Taxonomy" id="795644"/>
    <lineage>
        <taxon>Bacteria</taxon>
        <taxon>Bacillati</taxon>
        <taxon>Actinomycetota</taxon>
        <taxon>Actinomycetes</taxon>
        <taxon>Streptosporangiales</taxon>
        <taxon>Streptosporangiaceae</taxon>
        <taxon>Sphaerimonospora</taxon>
    </lineage>
</organism>
<gene>
    <name evidence="2" type="ORF">Mth01_52310</name>
</gene>
<dbReference type="Proteomes" id="UP000610966">
    <property type="component" value="Unassembled WGS sequence"/>
</dbReference>
<dbReference type="EMBL" id="BOOG01000068">
    <property type="protein sequence ID" value="GIH72978.1"/>
    <property type="molecule type" value="Genomic_DNA"/>
</dbReference>
<evidence type="ECO:0000313" key="2">
    <source>
        <dbReference type="EMBL" id="GIH72978.1"/>
    </source>
</evidence>
<proteinExistence type="predicted"/>
<name>A0A8J3W2A1_9ACTN</name>
<keyword evidence="3" id="KW-1185">Reference proteome</keyword>
<sequence>MTSWHDRLKNAGSTPSGTARSGSSSANTDARKIHQEARKFCEHVQRTLNTSVCDNVKISAMASPRRRNEVIVGRGLSRTGLAGEPFPLRVGVGSPVRAWMELSFRFCYDPEGEYLTVLSSFIAIYGDPDGKFCLCHFDYERDKADGYPEAHIQVYGDSPVLRMWGGDLLERGLQRLHFPAGHRRFRWCLEDVVEFLVIEGIVPGKPGWQRAIEPGRSRFHEMQLKAAIRRDMTTAIGYLEEEGYQVIRSDDRVHLPRQRRP</sequence>
<dbReference type="AlphaFoldDB" id="A0A8J3W2A1"/>
<comment type="caution">
    <text evidence="2">The sequence shown here is derived from an EMBL/GenBank/DDBJ whole genome shotgun (WGS) entry which is preliminary data.</text>
</comment>
<accession>A0A8J3W2A1</accession>
<evidence type="ECO:0000313" key="3">
    <source>
        <dbReference type="Proteomes" id="UP000610966"/>
    </source>
</evidence>
<feature type="region of interest" description="Disordered" evidence="1">
    <location>
        <begin position="1"/>
        <end position="29"/>
    </location>
</feature>
<reference evidence="2" key="1">
    <citation type="submission" date="2021-01" db="EMBL/GenBank/DDBJ databases">
        <title>Whole genome shotgun sequence of Sphaerimonospora thailandensis NBRC 107569.</title>
        <authorList>
            <person name="Komaki H."/>
            <person name="Tamura T."/>
        </authorList>
    </citation>
    <scope>NUCLEOTIDE SEQUENCE</scope>
    <source>
        <strain evidence="2">NBRC 107569</strain>
    </source>
</reference>
<protein>
    <submittedName>
        <fullName evidence="2">Uncharacterized protein</fullName>
    </submittedName>
</protein>
<feature type="compositionally biased region" description="Polar residues" evidence="1">
    <location>
        <begin position="11"/>
        <end position="28"/>
    </location>
</feature>